<keyword evidence="4" id="KW-1185">Reference proteome</keyword>
<comment type="caution">
    <text evidence="3">The sequence shown here is derived from an EMBL/GenBank/DDBJ whole genome shotgun (WGS) entry which is preliminary data.</text>
</comment>
<evidence type="ECO:0000256" key="2">
    <source>
        <dbReference type="SAM" id="Phobius"/>
    </source>
</evidence>
<evidence type="ECO:0000313" key="4">
    <source>
        <dbReference type="Proteomes" id="UP000605970"/>
    </source>
</evidence>
<accession>A0A8S9ZU52</accession>
<keyword evidence="2" id="KW-0472">Membrane</keyword>
<keyword evidence="2" id="KW-1133">Transmembrane helix</keyword>
<evidence type="ECO:0000313" key="3">
    <source>
        <dbReference type="EMBL" id="KAF7636643.1"/>
    </source>
</evidence>
<dbReference type="Proteomes" id="UP000605970">
    <property type="component" value="Unassembled WGS sequence"/>
</dbReference>
<protein>
    <submittedName>
        <fullName evidence="3">Uncharacterized protein</fullName>
    </submittedName>
</protein>
<feature type="region of interest" description="Disordered" evidence="1">
    <location>
        <begin position="234"/>
        <end position="255"/>
    </location>
</feature>
<dbReference type="EMBL" id="JABEBT010000027">
    <property type="protein sequence ID" value="KAF7636643.1"/>
    <property type="molecule type" value="Genomic_DNA"/>
</dbReference>
<gene>
    <name evidence="3" type="ORF">Mgra_00003821</name>
</gene>
<evidence type="ECO:0000256" key="1">
    <source>
        <dbReference type="SAM" id="MobiDB-lite"/>
    </source>
</evidence>
<proteinExistence type="predicted"/>
<organism evidence="3 4">
    <name type="scientific">Meloidogyne graminicola</name>
    <dbReference type="NCBI Taxonomy" id="189291"/>
    <lineage>
        <taxon>Eukaryota</taxon>
        <taxon>Metazoa</taxon>
        <taxon>Ecdysozoa</taxon>
        <taxon>Nematoda</taxon>
        <taxon>Chromadorea</taxon>
        <taxon>Rhabditida</taxon>
        <taxon>Tylenchina</taxon>
        <taxon>Tylenchomorpha</taxon>
        <taxon>Tylenchoidea</taxon>
        <taxon>Meloidogynidae</taxon>
        <taxon>Meloidogyninae</taxon>
        <taxon>Meloidogyne</taxon>
    </lineage>
</organism>
<dbReference type="AlphaFoldDB" id="A0A8S9ZU52"/>
<name>A0A8S9ZU52_9BILA</name>
<reference evidence="3" key="1">
    <citation type="journal article" date="2020" name="Ecol. Evol.">
        <title>Genome structure and content of the rice root-knot nematode (Meloidogyne graminicola).</title>
        <authorList>
            <person name="Phan N.T."/>
            <person name="Danchin E.G.J."/>
            <person name="Klopp C."/>
            <person name="Perfus-Barbeoch L."/>
            <person name="Kozlowski D.K."/>
            <person name="Koutsovoulos G.D."/>
            <person name="Lopez-Roques C."/>
            <person name="Bouchez O."/>
            <person name="Zahm M."/>
            <person name="Besnard G."/>
            <person name="Bellafiore S."/>
        </authorList>
    </citation>
    <scope>NUCLEOTIDE SEQUENCE</scope>
    <source>
        <strain evidence="3">VN-18</strain>
    </source>
</reference>
<feature type="transmembrane region" description="Helical" evidence="2">
    <location>
        <begin position="159"/>
        <end position="177"/>
    </location>
</feature>
<keyword evidence="2" id="KW-0812">Transmembrane</keyword>
<feature type="transmembrane region" description="Helical" evidence="2">
    <location>
        <begin position="40"/>
        <end position="57"/>
    </location>
</feature>
<feature type="transmembrane region" description="Helical" evidence="2">
    <location>
        <begin position="189"/>
        <end position="212"/>
    </location>
</feature>
<dbReference type="OrthoDB" id="10606519at2759"/>
<sequence>MPFASILLFPSIDFILTLQGKIEKVGNKRTRGNISCTLKIIYLFSFLVKIFINYYFCKEIVRGCFKKIKIVMHYSTSIGSTTASTITGISNSQNNQQQQQQLYSIQQSSSSSSSFNNNNKLTKSVSGNFDSIITSPPISQSTSAFVPLQLHLVTERQTVLFYKNSQIFALRLLSFVVLDPLDELPNLKIFKILLTFTFFDFILIFIYSFNYFQKNCLNLFKKKKIIFSIKKGNFPSSRGPNRSARSRSIKSGGRGAKVRCHEKKKWNEQNSIGGGGGGAGGIMMPLKLENLTIQSKFTQKLRASARLEDNNDIIKMKQSQLI</sequence>